<dbReference type="Pfam" id="PF02561">
    <property type="entry name" value="FliS"/>
    <property type="match status" value="1"/>
</dbReference>
<protein>
    <submittedName>
        <fullName evidence="6">Flagellar protein FliS</fullName>
    </submittedName>
</protein>
<dbReference type="Gene3D" id="1.20.120.340">
    <property type="entry name" value="Flagellar protein FliS"/>
    <property type="match status" value="1"/>
</dbReference>
<evidence type="ECO:0000256" key="5">
    <source>
        <dbReference type="ARBA" id="ARBA00023186"/>
    </source>
</evidence>
<comment type="subcellular location">
    <subcellularLocation>
        <location evidence="1">Cytoplasm</location>
        <location evidence="1">Cytosol</location>
    </subcellularLocation>
</comment>
<evidence type="ECO:0000256" key="4">
    <source>
        <dbReference type="ARBA" id="ARBA00022795"/>
    </source>
</evidence>
<dbReference type="InterPro" id="IPR036584">
    <property type="entry name" value="FliS_sf"/>
</dbReference>
<keyword evidence="4" id="KW-1005">Bacterial flagellum biogenesis</keyword>
<dbReference type="SUPFAM" id="SSF101116">
    <property type="entry name" value="Flagellar export chaperone FliS"/>
    <property type="match status" value="1"/>
</dbReference>
<gene>
    <name evidence="6" type="ORF">SAMN05216387_102387</name>
</gene>
<dbReference type="GO" id="GO:0044780">
    <property type="term" value="P:bacterial-type flagellum assembly"/>
    <property type="evidence" value="ECO:0007669"/>
    <property type="project" value="InterPro"/>
</dbReference>
<dbReference type="OrthoDB" id="9792010at2"/>
<dbReference type="GO" id="GO:0071973">
    <property type="term" value="P:bacterial-type flagellum-dependent cell motility"/>
    <property type="evidence" value="ECO:0007669"/>
    <property type="project" value="TreeGrafter"/>
</dbReference>
<keyword evidence="6" id="KW-0969">Cilium</keyword>
<keyword evidence="7" id="KW-1185">Reference proteome</keyword>
<name>A0A1H7J5C6_9PROT</name>
<keyword evidence="6" id="KW-0282">Flagellum</keyword>
<organism evidence="6 7">
    <name type="scientific">Nitrosovibrio tenuis</name>
    <dbReference type="NCBI Taxonomy" id="1233"/>
    <lineage>
        <taxon>Bacteria</taxon>
        <taxon>Pseudomonadati</taxon>
        <taxon>Pseudomonadota</taxon>
        <taxon>Betaproteobacteria</taxon>
        <taxon>Nitrosomonadales</taxon>
        <taxon>Nitrosomonadaceae</taxon>
        <taxon>Nitrosovibrio</taxon>
    </lineage>
</organism>
<evidence type="ECO:0000256" key="1">
    <source>
        <dbReference type="ARBA" id="ARBA00004514"/>
    </source>
</evidence>
<evidence type="ECO:0000256" key="2">
    <source>
        <dbReference type="ARBA" id="ARBA00008787"/>
    </source>
</evidence>
<keyword evidence="3" id="KW-0963">Cytoplasm</keyword>
<evidence type="ECO:0000313" key="6">
    <source>
        <dbReference type="EMBL" id="SEK69594.1"/>
    </source>
</evidence>
<dbReference type="GO" id="GO:0005829">
    <property type="term" value="C:cytosol"/>
    <property type="evidence" value="ECO:0007669"/>
    <property type="project" value="UniProtKB-SubCell"/>
</dbReference>
<dbReference type="PANTHER" id="PTHR34773:SF1">
    <property type="entry name" value="FLAGELLAR SECRETION CHAPERONE FLIS"/>
    <property type="match status" value="1"/>
</dbReference>
<dbReference type="Proteomes" id="UP000198620">
    <property type="component" value="Unassembled WGS sequence"/>
</dbReference>
<dbReference type="AlphaFoldDB" id="A0A1H7J5C6"/>
<accession>A0A1H7J5C6</accession>
<dbReference type="PANTHER" id="PTHR34773">
    <property type="entry name" value="FLAGELLAR SECRETION CHAPERONE FLIS"/>
    <property type="match status" value="1"/>
</dbReference>
<dbReference type="InterPro" id="IPR003713">
    <property type="entry name" value="FliS"/>
</dbReference>
<proteinExistence type="inferred from homology"/>
<keyword evidence="6" id="KW-0966">Cell projection</keyword>
<dbReference type="RefSeq" id="WP_090827549.1">
    <property type="nucleotide sequence ID" value="NZ_FOBH01000002.1"/>
</dbReference>
<evidence type="ECO:0000313" key="7">
    <source>
        <dbReference type="Proteomes" id="UP000198620"/>
    </source>
</evidence>
<evidence type="ECO:0000256" key="3">
    <source>
        <dbReference type="ARBA" id="ARBA00022490"/>
    </source>
</evidence>
<comment type="similarity">
    <text evidence="2">Belongs to the FliS family.</text>
</comment>
<reference evidence="6 7" key="1">
    <citation type="submission" date="2016-10" db="EMBL/GenBank/DDBJ databases">
        <authorList>
            <person name="de Groot N.N."/>
        </authorList>
    </citation>
    <scope>NUCLEOTIDE SEQUENCE [LARGE SCALE GENOMIC DNA]</scope>
    <source>
        <strain evidence="6 7">Nv1</strain>
    </source>
</reference>
<dbReference type="CDD" id="cd16098">
    <property type="entry name" value="FliS"/>
    <property type="match status" value="1"/>
</dbReference>
<dbReference type="EMBL" id="FOBH01000002">
    <property type="protein sequence ID" value="SEK69594.1"/>
    <property type="molecule type" value="Genomic_DNA"/>
</dbReference>
<dbReference type="NCBIfam" id="TIGR00208">
    <property type="entry name" value="fliS"/>
    <property type="match status" value="1"/>
</dbReference>
<keyword evidence="5" id="KW-0143">Chaperone</keyword>
<dbReference type="STRING" id="1233.SAMN05216387_102387"/>
<sequence>MYSKSSHGVNAYASVGLETGVLAANPHKLILMLFQGAHVALSSALIHMKSGNITAKGKSISKAIAIINSGLQASLDVEAGGPLAQQLNALYEYMGHRLLQANLHNNIGYVEEVSRLLGQLGEAWEAIGTSSLSYGAGSGAPASPILPAATAVPFTGSGKA</sequence>